<feature type="domain" description="ZF-HD dimerization-type" evidence="12">
    <location>
        <begin position="50"/>
        <end position="99"/>
    </location>
</feature>
<keyword evidence="14" id="KW-1185">Reference proteome</keyword>
<dbReference type="InterPro" id="IPR006456">
    <property type="entry name" value="ZF_HD_homeobox_Cys/His_dimer"/>
</dbReference>
<evidence type="ECO:0000256" key="3">
    <source>
        <dbReference type="ARBA" id="ARBA00022771"/>
    </source>
</evidence>
<evidence type="ECO:0000259" key="12">
    <source>
        <dbReference type="PROSITE" id="PS51523"/>
    </source>
</evidence>
<evidence type="ECO:0000256" key="9">
    <source>
        <dbReference type="ARBA" id="ARBA00023242"/>
    </source>
</evidence>
<evidence type="ECO:0000256" key="8">
    <source>
        <dbReference type="ARBA" id="ARBA00023163"/>
    </source>
</evidence>
<feature type="signal peptide" evidence="11">
    <location>
        <begin position="1"/>
        <end position="20"/>
    </location>
</feature>
<accession>A0AAV0ZQM5</accession>
<dbReference type="GO" id="GO:0000976">
    <property type="term" value="F:transcription cis-regulatory region binding"/>
    <property type="evidence" value="ECO:0007669"/>
    <property type="project" value="TreeGrafter"/>
</dbReference>
<dbReference type="Proteomes" id="UP001157006">
    <property type="component" value="Chromosome 2"/>
</dbReference>
<dbReference type="AlphaFoldDB" id="A0AAV0ZQM5"/>
<keyword evidence="7" id="KW-0371">Homeobox</keyword>
<organism evidence="13 14">
    <name type="scientific">Vicia faba</name>
    <name type="common">Broad bean</name>
    <name type="synonym">Faba vulgaris</name>
    <dbReference type="NCBI Taxonomy" id="3906"/>
    <lineage>
        <taxon>Eukaryota</taxon>
        <taxon>Viridiplantae</taxon>
        <taxon>Streptophyta</taxon>
        <taxon>Embryophyta</taxon>
        <taxon>Tracheophyta</taxon>
        <taxon>Spermatophyta</taxon>
        <taxon>Magnoliopsida</taxon>
        <taxon>eudicotyledons</taxon>
        <taxon>Gunneridae</taxon>
        <taxon>Pentapetalae</taxon>
        <taxon>rosids</taxon>
        <taxon>fabids</taxon>
        <taxon>Fabales</taxon>
        <taxon>Fabaceae</taxon>
        <taxon>Papilionoideae</taxon>
        <taxon>50 kb inversion clade</taxon>
        <taxon>NPAAA clade</taxon>
        <taxon>Hologalegina</taxon>
        <taxon>IRL clade</taxon>
        <taxon>Fabeae</taxon>
        <taxon>Vicia</taxon>
    </lineage>
</organism>
<dbReference type="PANTHER" id="PTHR31948:SF171">
    <property type="entry name" value="HOMEOBOX DOMAIN-CONTAINING PROTEIN"/>
    <property type="match status" value="1"/>
</dbReference>
<dbReference type="Gene3D" id="1.10.10.60">
    <property type="entry name" value="Homeodomain-like"/>
    <property type="match status" value="1"/>
</dbReference>
<dbReference type="NCBIfam" id="TIGR01566">
    <property type="entry name" value="ZF_HD_prot_N"/>
    <property type="match status" value="1"/>
</dbReference>
<evidence type="ECO:0000256" key="11">
    <source>
        <dbReference type="SAM" id="SignalP"/>
    </source>
</evidence>
<evidence type="ECO:0000256" key="5">
    <source>
        <dbReference type="ARBA" id="ARBA00023015"/>
    </source>
</evidence>
<evidence type="ECO:0000256" key="6">
    <source>
        <dbReference type="ARBA" id="ARBA00023125"/>
    </source>
</evidence>
<keyword evidence="5" id="KW-0805">Transcription regulation</keyword>
<evidence type="ECO:0000313" key="14">
    <source>
        <dbReference type="Proteomes" id="UP001157006"/>
    </source>
</evidence>
<evidence type="ECO:0000256" key="7">
    <source>
        <dbReference type="ARBA" id="ARBA00023155"/>
    </source>
</evidence>
<evidence type="ECO:0000313" key="13">
    <source>
        <dbReference type="EMBL" id="CAI8600835.1"/>
    </source>
</evidence>
<dbReference type="GO" id="GO:0003700">
    <property type="term" value="F:DNA-binding transcription factor activity"/>
    <property type="evidence" value="ECO:0007669"/>
    <property type="project" value="TreeGrafter"/>
</dbReference>
<feature type="chain" id="PRO_5043897660" description="ZF-HD dimerization-type domain-containing protein" evidence="11">
    <location>
        <begin position="21"/>
        <end position="237"/>
    </location>
</feature>
<dbReference type="NCBIfam" id="TIGR01565">
    <property type="entry name" value="homeo_ZF_HD"/>
    <property type="match status" value="1"/>
</dbReference>
<evidence type="ECO:0000256" key="1">
    <source>
        <dbReference type="ARBA" id="ARBA00004123"/>
    </source>
</evidence>
<keyword evidence="2" id="KW-0479">Metal-binding</keyword>
<proteinExistence type="predicted"/>
<sequence>MLFSIPLFVFFSSLCFLTEQMENKEIETTKISNHQAEEEPILNFQRKEIFKECRRNHASSIGGLAVDGCCEFLPAGVEGTDEFFKCAACNCHRNFHRKEFVAGDQLQRPSNTLYYPSPNPISTVFPTPNDNIPKSGSSRETTSSLDLLNGAVHDTAPINRGGTSGGGESPSSSNKRFRTKFTREQKEKMLNFAEKLGWKIRKQDEDDVEEFCNKIGVKFQVFKVWMLNNKYSIRKQP</sequence>
<evidence type="ECO:0000256" key="2">
    <source>
        <dbReference type="ARBA" id="ARBA00022723"/>
    </source>
</evidence>
<dbReference type="InterPro" id="IPR006455">
    <property type="entry name" value="Homeodomain_ZF_HD"/>
</dbReference>
<feature type="region of interest" description="Disordered" evidence="10">
    <location>
        <begin position="153"/>
        <end position="178"/>
    </location>
</feature>
<evidence type="ECO:0000256" key="4">
    <source>
        <dbReference type="ARBA" id="ARBA00022833"/>
    </source>
</evidence>
<keyword evidence="11" id="KW-0732">Signal</keyword>
<keyword evidence="8" id="KW-0804">Transcription</keyword>
<dbReference type="InterPro" id="IPR009057">
    <property type="entry name" value="Homeodomain-like_sf"/>
</dbReference>
<comment type="subcellular location">
    <subcellularLocation>
        <location evidence="1">Nucleus</location>
    </subcellularLocation>
</comment>
<dbReference type="GO" id="GO:0050793">
    <property type="term" value="P:regulation of developmental process"/>
    <property type="evidence" value="ECO:0007669"/>
    <property type="project" value="TreeGrafter"/>
</dbReference>
<dbReference type="EMBL" id="OX451737">
    <property type="protein sequence ID" value="CAI8600835.1"/>
    <property type="molecule type" value="Genomic_DNA"/>
</dbReference>
<gene>
    <name evidence="13" type="ORF">VFH_II242960</name>
</gene>
<protein>
    <recommendedName>
        <fullName evidence="12">ZF-HD dimerization-type domain-containing protein</fullName>
    </recommendedName>
</protein>
<dbReference type="SUPFAM" id="SSF46689">
    <property type="entry name" value="Homeodomain-like"/>
    <property type="match status" value="1"/>
</dbReference>
<keyword evidence="9" id="KW-0539">Nucleus</keyword>
<keyword evidence="6" id="KW-0238">DNA-binding</keyword>
<keyword evidence="3" id="KW-0863">Zinc-finger</keyword>
<dbReference type="GO" id="GO:0005634">
    <property type="term" value="C:nucleus"/>
    <property type="evidence" value="ECO:0007669"/>
    <property type="project" value="UniProtKB-SubCell"/>
</dbReference>
<evidence type="ECO:0000256" key="10">
    <source>
        <dbReference type="SAM" id="MobiDB-lite"/>
    </source>
</evidence>
<dbReference type="Pfam" id="PF04770">
    <property type="entry name" value="ZF-HD_dimer"/>
    <property type="match status" value="1"/>
</dbReference>
<dbReference type="PANTHER" id="PTHR31948">
    <property type="entry name" value="ZINC-FINGER HOMEODOMAIN PROTEIN 2"/>
    <property type="match status" value="1"/>
</dbReference>
<dbReference type="PROSITE" id="PS51523">
    <property type="entry name" value="ZF_HD_DIMER"/>
    <property type="match status" value="1"/>
</dbReference>
<reference evidence="13 14" key="1">
    <citation type="submission" date="2023-01" db="EMBL/GenBank/DDBJ databases">
        <authorList>
            <person name="Kreplak J."/>
        </authorList>
    </citation>
    <scope>NUCLEOTIDE SEQUENCE [LARGE SCALE GENOMIC DNA]</scope>
</reference>
<name>A0AAV0ZQM5_VICFA</name>
<keyword evidence="4" id="KW-0862">Zinc</keyword>
<dbReference type="GO" id="GO:0008270">
    <property type="term" value="F:zinc ion binding"/>
    <property type="evidence" value="ECO:0007669"/>
    <property type="project" value="UniProtKB-KW"/>
</dbReference>
<dbReference type="FunFam" id="1.10.10.60:FF:000257">
    <property type="entry name" value="Zinc-finger homeodomain protein 2"/>
    <property type="match status" value="1"/>
</dbReference>